<keyword evidence="1" id="KW-1185">Reference proteome</keyword>
<protein>
    <submittedName>
        <fullName evidence="2">Uncharacterized protein</fullName>
    </submittedName>
</protein>
<name>A0A915HNW5_ROMCU</name>
<reference evidence="2" key="1">
    <citation type="submission" date="2022-11" db="UniProtKB">
        <authorList>
            <consortium name="WormBaseParasite"/>
        </authorList>
    </citation>
    <scope>IDENTIFICATION</scope>
</reference>
<dbReference type="AlphaFoldDB" id="A0A915HNW5"/>
<proteinExistence type="predicted"/>
<sequence>MDTCPNVHITLGDIFDHVLSNIKTSAKDGDLIERLEQSNSDMTFEGDMLVKFTHVIPLKGMIICARALAVARAYVDNDPI</sequence>
<dbReference type="Proteomes" id="UP000887565">
    <property type="component" value="Unplaced"/>
</dbReference>
<organism evidence="1 2">
    <name type="scientific">Romanomermis culicivorax</name>
    <name type="common">Nematode worm</name>
    <dbReference type="NCBI Taxonomy" id="13658"/>
    <lineage>
        <taxon>Eukaryota</taxon>
        <taxon>Metazoa</taxon>
        <taxon>Ecdysozoa</taxon>
        <taxon>Nematoda</taxon>
        <taxon>Enoplea</taxon>
        <taxon>Dorylaimia</taxon>
        <taxon>Mermithida</taxon>
        <taxon>Mermithoidea</taxon>
        <taxon>Mermithidae</taxon>
        <taxon>Romanomermis</taxon>
    </lineage>
</organism>
<dbReference type="WBParaSite" id="nRc.2.0.1.t03047-RA">
    <property type="protein sequence ID" value="nRc.2.0.1.t03047-RA"/>
    <property type="gene ID" value="nRc.2.0.1.g03047"/>
</dbReference>
<evidence type="ECO:0000313" key="2">
    <source>
        <dbReference type="WBParaSite" id="nRc.2.0.1.t03047-RA"/>
    </source>
</evidence>
<accession>A0A915HNW5</accession>
<evidence type="ECO:0000313" key="1">
    <source>
        <dbReference type="Proteomes" id="UP000887565"/>
    </source>
</evidence>